<dbReference type="EMBL" id="KV460219">
    <property type="protein sequence ID" value="OBT97864.1"/>
    <property type="molecule type" value="Genomic_DNA"/>
</dbReference>
<dbReference type="Proteomes" id="UP000091956">
    <property type="component" value="Unassembled WGS sequence"/>
</dbReference>
<evidence type="ECO:0000256" key="1">
    <source>
        <dbReference type="ARBA" id="ARBA00006010"/>
    </source>
</evidence>
<dbReference type="Pfam" id="PF04885">
    <property type="entry name" value="Stig1"/>
    <property type="match status" value="1"/>
</dbReference>
<dbReference type="InterPro" id="IPR037524">
    <property type="entry name" value="PA14/GLEYA"/>
</dbReference>
<dbReference type="InterPro" id="IPR018871">
    <property type="entry name" value="GLEYA_adhesin_domain"/>
</dbReference>
<evidence type="ECO:0000313" key="6">
    <source>
        <dbReference type="Proteomes" id="UP000091956"/>
    </source>
</evidence>
<name>A0A1B8GPX2_9PEZI</name>
<dbReference type="InterPro" id="IPR006969">
    <property type="entry name" value="Stig-like"/>
</dbReference>
<reference evidence="6" key="2">
    <citation type="journal article" date="2018" name="Nat. Commun.">
        <title>Extreme sensitivity to ultraviolet light in the fungal pathogen causing white-nose syndrome of bats.</title>
        <authorList>
            <person name="Palmer J.M."/>
            <person name="Drees K.P."/>
            <person name="Foster J.T."/>
            <person name="Lindner D.L."/>
        </authorList>
    </citation>
    <scope>NUCLEOTIDE SEQUENCE [LARGE SCALE GENOMIC DNA]</scope>
    <source>
        <strain evidence="6">UAMH 10579</strain>
    </source>
</reference>
<dbReference type="PROSITE" id="PS51820">
    <property type="entry name" value="PA14"/>
    <property type="match status" value="1"/>
</dbReference>
<accession>A0A1B8GPX2</accession>
<reference evidence="5 6" key="1">
    <citation type="submission" date="2016-03" db="EMBL/GenBank/DDBJ databases">
        <title>Comparative genomics of Pseudogymnoascus destructans, the fungus causing white-nose syndrome of bats.</title>
        <authorList>
            <person name="Palmer J.M."/>
            <person name="Drees K.P."/>
            <person name="Foster J.T."/>
            <person name="Lindner D.L."/>
        </authorList>
    </citation>
    <scope>NUCLEOTIDE SEQUENCE [LARGE SCALE GENOMIC DNA]</scope>
    <source>
        <strain evidence="5 6">UAMH 10579</strain>
    </source>
</reference>
<organism evidence="5 6">
    <name type="scientific">Pseudogymnoascus verrucosus</name>
    <dbReference type="NCBI Taxonomy" id="342668"/>
    <lineage>
        <taxon>Eukaryota</taxon>
        <taxon>Fungi</taxon>
        <taxon>Dikarya</taxon>
        <taxon>Ascomycota</taxon>
        <taxon>Pezizomycotina</taxon>
        <taxon>Leotiomycetes</taxon>
        <taxon>Thelebolales</taxon>
        <taxon>Thelebolaceae</taxon>
        <taxon>Pseudogymnoascus</taxon>
    </lineage>
</organism>
<comment type="similarity">
    <text evidence="1">Belongs to the STIG1 family.</text>
</comment>
<dbReference type="OrthoDB" id="4388755at2759"/>
<evidence type="ECO:0000259" key="4">
    <source>
        <dbReference type="PROSITE" id="PS51820"/>
    </source>
</evidence>
<dbReference type="RefSeq" id="XP_018131597.1">
    <property type="nucleotide sequence ID" value="XM_018273472.1"/>
</dbReference>
<sequence>MSKLSTFIIFLLGIIGTGSAYPQNKERGLLECLAWCTTHGLSPTDCAIPAIFHKGPCYECGPCKKIASEELCDKRCVDTSSDPSNCGACGNQCSSLTTCCQGACVSNSGMEWAYYVNPDQQENLPGTSYSSFDPSLLKTLTPTYTSTTTYMALSGDGGSPLHIYGSPGTFTPDYFALNHRGYIHALQGGQYTFTSLLADEIVLYWIGPKAYSGWTRADADLEDAWYSPTSGQLISFTKELQAGQYYALRIVYANAQTGSNEAISVTAPDGTVILGPNSVPNPYIVQYSCNGAEAPAYPPFGQET</sequence>
<dbReference type="Gene3D" id="2.60.120.1560">
    <property type="match status" value="1"/>
</dbReference>
<feature type="chain" id="PRO_5008608833" description="PA14 domain-containing protein" evidence="3">
    <location>
        <begin position="21"/>
        <end position="304"/>
    </location>
</feature>
<evidence type="ECO:0000313" key="5">
    <source>
        <dbReference type="EMBL" id="OBT97864.1"/>
    </source>
</evidence>
<feature type="signal peptide" evidence="3">
    <location>
        <begin position="1"/>
        <end position="20"/>
    </location>
</feature>
<dbReference type="AlphaFoldDB" id="A0A1B8GPX2"/>
<evidence type="ECO:0000256" key="2">
    <source>
        <dbReference type="ARBA" id="ARBA00022729"/>
    </source>
</evidence>
<proteinExistence type="inferred from homology"/>
<dbReference type="Pfam" id="PF10528">
    <property type="entry name" value="GLEYA"/>
    <property type="match status" value="1"/>
</dbReference>
<dbReference type="GeneID" id="28837380"/>
<keyword evidence="2 3" id="KW-0732">Signal</keyword>
<gene>
    <name evidence="5" type="ORF">VE01_03994</name>
</gene>
<protein>
    <recommendedName>
        <fullName evidence="4">PA14 domain-containing protein</fullName>
    </recommendedName>
</protein>
<evidence type="ECO:0000256" key="3">
    <source>
        <dbReference type="SAM" id="SignalP"/>
    </source>
</evidence>
<dbReference type="STRING" id="342668.A0A1B8GPX2"/>
<keyword evidence="6" id="KW-1185">Reference proteome</keyword>
<feature type="domain" description="PA14" evidence="4">
    <location>
        <begin position="122"/>
        <end position="279"/>
    </location>
</feature>